<sequence length="226" mass="24597">MRQSIYQNTDALNQDFASKIVAILAQAIEQKGKASLLVSGGRTPLPLFKALSQSELDWAKVTISLADERWVSADDDASNEKLVRANLLQGNASVANFIGMKTDHEDANDGLSELNERYASMSWPVDVLILGMGEDGHTASLFPCSEQIEQGLNTADKLLAVQPTTAPHQRMSFSLKAILESEHIFLHLTGESKKAVLEEALAGDNALEMPIRAVLQNADVELVWAP</sequence>
<organism evidence="9 10">
    <name type="scientific">Planctobacterium marinum</name>
    <dbReference type="NCBI Taxonomy" id="1631968"/>
    <lineage>
        <taxon>Bacteria</taxon>
        <taxon>Pseudomonadati</taxon>
        <taxon>Pseudomonadota</taxon>
        <taxon>Gammaproteobacteria</taxon>
        <taxon>Alteromonadales</taxon>
        <taxon>Alteromonadaceae</taxon>
        <taxon>Planctobacterium</taxon>
    </lineage>
</organism>
<evidence type="ECO:0000259" key="8">
    <source>
        <dbReference type="Pfam" id="PF01182"/>
    </source>
</evidence>
<comment type="function">
    <text evidence="2 7">Hydrolysis of 6-phosphogluconolactone to 6-phosphogluconate.</text>
</comment>
<comment type="catalytic activity">
    <reaction evidence="1 7">
        <text>6-phospho-D-glucono-1,5-lactone + H2O = 6-phospho-D-gluconate + H(+)</text>
        <dbReference type="Rhea" id="RHEA:12556"/>
        <dbReference type="ChEBI" id="CHEBI:15377"/>
        <dbReference type="ChEBI" id="CHEBI:15378"/>
        <dbReference type="ChEBI" id="CHEBI:57955"/>
        <dbReference type="ChEBI" id="CHEBI:58759"/>
        <dbReference type="EC" id="3.1.1.31"/>
    </reaction>
</comment>
<evidence type="ECO:0000256" key="4">
    <source>
        <dbReference type="ARBA" id="ARBA00010662"/>
    </source>
</evidence>
<dbReference type="AlphaFoldDB" id="A0AA48HJM7"/>
<dbReference type="InterPro" id="IPR039104">
    <property type="entry name" value="6PGL"/>
</dbReference>
<dbReference type="CDD" id="cd01400">
    <property type="entry name" value="6PGL"/>
    <property type="match status" value="1"/>
</dbReference>
<evidence type="ECO:0000256" key="3">
    <source>
        <dbReference type="ARBA" id="ARBA00004961"/>
    </source>
</evidence>
<dbReference type="GO" id="GO:0017057">
    <property type="term" value="F:6-phosphogluconolactonase activity"/>
    <property type="evidence" value="ECO:0007669"/>
    <property type="project" value="UniProtKB-UniRule"/>
</dbReference>
<evidence type="ECO:0000313" key="10">
    <source>
        <dbReference type="Proteomes" id="UP001333710"/>
    </source>
</evidence>
<evidence type="ECO:0000313" key="9">
    <source>
        <dbReference type="EMBL" id="BDX05951.1"/>
    </source>
</evidence>
<dbReference type="RefSeq" id="WP_338291969.1">
    <property type="nucleotide sequence ID" value="NZ_AP027272.1"/>
</dbReference>
<dbReference type="Pfam" id="PF01182">
    <property type="entry name" value="Glucosamine_iso"/>
    <property type="match status" value="1"/>
</dbReference>
<dbReference type="NCBIfam" id="TIGR01198">
    <property type="entry name" value="pgl"/>
    <property type="match status" value="1"/>
</dbReference>
<proteinExistence type="inferred from homology"/>
<dbReference type="Proteomes" id="UP001333710">
    <property type="component" value="Chromosome"/>
</dbReference>
<dbReference type="PANTHER" id="PTHR11054:SF0">
    <property type="entry name" value="6-PHOSPHOGLUCONOLACTONASE"/>
    <property type="match status" value="1"/>
</dbReference>
<reference evidence="9" key="1">
    <citation type="submission" date="2023-01" db="EMBL/GenBank/DDBJ databases">
        <title>Complete genome sequence of Planctobacterium marinum strain Dej080120_11.</title>
        <authorList>
            <person name="Ueki S."/>
            <person name="Maruyama F."/>
        </authorList>
    </citation>
    <scope>NUCLEOTIDE SEQUENCE</scope>
    <source>
        <strain evidence="9">Dej080120_11</strain>
    </source>
</reference>
<dbReference type="Gene3D" id="3.40.50.1360">
    <property type="match status" value="1"/>
</dbReference>
<dbReference type="EMBL" id="AP027272">
    <property type="protein sequence ID" value="BDX05951.1"/>
    <property type="molecule type" value="Genomic_DNA"/>
</dbReference>
<accession>A0AA48HJM7</accession>
<evidence type="ECO:0000256" key="7">
    <source>
        <dbReference type="RuleBase" id="RU365095"/>
    </source>
</evidence>
<dbReference type="GO" id="GO:0005975">
    <property type="term" value="P:carbohydrate metabolic process"/>
    <property type="evidence" value="ECO:0007669"/>
    <property type="project" value="UniProtKB-UniRule"/>
</dbReference>
<dbReference type="KEGG" id="pmaw:MACH26_14720"/>
<evidence type="ECO:0000256" key="1">
    <source>
        <dbReference type="ARBA" id="ARBA00000832"/>
    </source>
</evidence>
<evidence type="ECO:0000256" key="2">
    <source>
        <dbReference type="ARBA" id="ARBA00002681"/>
    </source>
</evidence>
<protein>
    <recommendedName>
        <fullName evidence="6 7">6-phosphogluconolactonase</fullName>
        <shortName evidence="7">6PGL</shortName>
        <ecNumber evidence="5 7">3.1.1.31</ecNumber>
    </recommendedName>
</protein>
<keyword evidence="7" id="KW-0378">Hydrolase</keyword>
<comment type="pathway">
    <text evidence="3 7">Carbohydrate degradation; pentose phosphate pathway; D-ribulose 5-phosphate from D-glucose 6-phosphate (oxidative stage): step 2/3.</text>
</comment>
<dbReference type="InterPro" id="IPR037171">
    <property type="entry name" value="NagB/RpiA_transferase-like"/>
</dbReference>
<dbReference type="InterPro" id="IPR005900">
    <property type="entry name" value="6-phosphogluconolactonase_DevB"/>
</dbReference>
<dbReference type="InterPro" id="IPR006148">
    <property type="entry name" value="Glc/Gal-6P_isomerase"/>
</dbReference>
<dbReference type="SUPFAM" id="SSF100950">
    <property type="entry name" value="NagB/RpiA/CoA transferase-like"/>
    <property type="match status" value="1"/>
</dbReference>
<gene>
    <name evidence="7 9" type="primary">pgl</name>
    <name evidence="9" type="ORF">MACH26_14720</name>
</gene>
<dbReference type="PANTHER" id="PTHR11054">
    <property type="entry name" value="6-PHOSPHOGLUCONOLACTONASE"/>
    <property type="match status" value="1"/>
</dbReference>
<evidence type="ECO:0000256" key="6">
    <source>
        <dbReference type="ARBA" id="ARBA00020337"/>
    </source>
</evidence>
<name>A0AA48HJM7_9ALTE</name>
<feature type="domain" description="Glucosamine/galactosamine-6-phosphate isomerase" evidence="8">
    <location>
        <begin position="8"/>
        <end position="224"/>
    </location>
</feature>
<dbReference type="GO" id="GO:0006098">
    <property type="term" value="P:pentose-phosphate shunt"/>
    <property type="evidence" value="ECO:0007669"/>
    <property type="project" value="InterPro"/>
</dbReference>
<keyword evidence="10" id="KW-1185">Reference proteome</keyword>
<evidence type="ECO:0000256" key="5">
    <source>
        <dbReference type="ARBA" id="ARBA00013198"/>
    </source>
</evidence>
<dbReference type="EC" id="3.1.1.31" evidence="5 7"/>
<comment type="similarity">
    <text evidence="4 7">Belongs to the glucosamine/galactosamine-6-phosphate isomerase family. 6-phosphogluconolactonase subfamily.</text>
</comment>